<dbReference type="EMBL" id="NFZW01000006">
    <property type="protein sequence ID" value="RFA37824.1"/>
    <property type="molecule type" value="Genomic_DNA"/>
</dbReference>
<protein>
    <submittedName>
        <fullName evidence="1">Uncharacterized protein</fullName>
    </submittedName>
</protein>
<dbReference type="AlphaFoldDB" id="A0A3E0WXU3"/>
<accession>A0A3E0WXU3</accession>
<comment type="caution">
    <text evidence="1">The sequence shown here is derived from an EMBL/GenBank/DDBJ whole genome shotgun (WGS) entry which is preliminary data.</text>
</comment>
<reference evidence="2" key="1">
    <citation type="submission" date="2017-05" db="EMBL/GenBank/DDBJ databases">
        <authorList>
            <person name="Sharma S."/>
            <person name="Sidhu C."/>
            <person name="Pinnaka A.K."/>
        </authorList>
    </citation>
    <scope>NUCLEOTIDE SEQUENCE [LARGE SCALE GENOMIC DNA]</scope>
    <source>
        <strain evidence="2">AK93</strain>
    </source>
</reference>
<gene>
    <name evidence="1" type="ORF">CAL65_07735</name>
</gene>
<keyword evidence="2" id="KW-1185">Reference proteome</keyword>
<evidence type="ECO:0000313" key="2">
    <source>
        <dbReference type="Proteomes" id="UP000256763"/>
    </source>
</evidence>
<dbReference type="Proteomes" id="UP000256763">
    <property type="component" value="Unassembled WGS sequence"/>
</dbReference>
<proteinExistence type="predicted"/>
<organism evidence="1 2">
    <name type="scientific">Alkalilimnicola ehrlichii</name>
    <dbReference type="NCBI Taxonomy" id="351052"/>
    <lineage>
        <taxon>Bacteria</taxon>
        <taxon>Pseudomonadati</taxon>
        <taxon>Pseudomonadota</taxon>
        <taxon>Gammaproteobacteria</taxon>
        <taxon>Chromatiales</taxon>
        <taxon>Ectothiorhodospiraceae</taxon>
        <taxon>Alkalilimnicola</taxon>
    </lineage>
</organism>
<name>A0A3E0WXU3_9GAMM</name>
<evidence type="ECO:0000313" key="1">
    <source>
        <dbReference type="EMBL" id="RFA37824.1"/>
    </source>
</evidence>
<sequence>MELSDDGRASFPVANEARGSRSRLLQRLLRVGGRTRAALGLRKGFGLAKLNERAKPKEPLSGEFLKELEFEFQKERALLQELSSRLRSAF</sequence>